<dbReference type="OrthoDB" id="9797992at2"/>
<dbReference type="HOGENOM" id="CLU_038563_0_0_10"/>
<dbReference type="Pfam" id="PF16257">
    <property type="entry name" value="UxaE"/>
    <property type="match status" value="1"/>
</dbReference>
<dbReference type="eggNOG" id="ENOG502Z82R">
    <property type="taxonomic scope" value="Bacteria"/>
</dbReference>
<proteinExistence type="inferred from homology"/>
<dbReference type="EMBL" id="CP001807">
    <property type="protein sequence ID" value="ACY48415.1"/>
    <property type="molecule type" value="Genomic_DNA"/>
</dbReference>
<evidence type="ECO:0000313" key="2">
    <source>
        <dbReference type="EMBL" id="ACY48415.1"/>
    </source>
</evidence>
<name>D0MIV7_RHOM4</name>
<keyword evidence="3" id="KW-1185">Reference proteome</keyword>
<dbReference type="STRING" id="518766.Rmar_1528"/>
<dbReference type="GO" id="GO:0016856">
    <property type="term" value="F:racemase and epimerase activity, acting on hydroxy acids and derivatives"/>
    <property type="evidence" value="ECO:0007669"/>
    <property type="project" value="UniProtKB-UniRule"/>
</dbReference>
<dbReference type="AlphaFoldDB" id="D0MIV7"/>
<protein>
    <recommendedName>
        <fullName evidence="1">Tagaturonate/fructuronate epimerase</fullName>
        <shortName evidence="1">D-TagA/D-FruA epimerase</shortName>
        <ecNumber evidence="1">5.1.2.7</ecNumber>
    </recommendedName>
</protein>
<feature type="binding site" evidence="1">
    <location>
        <position position="372"/>
    </location>
    <ligand>
        <name>a divalent metal cation</name>
        <dbReference type="ChEBI" id="CHEBI:60240"/>
    </ligand>
</feature>
<comment type="catalytic activity">
    <reaction evidence="1">
        <text>keto-D-tagaturonate = keto-D-fructuronate</text>
        <dbReference type="Rhea" id="RHEA:51656"/>
        <dbReference type="ChEBI" id="CHEBI:17886"/>
        <dbReference type="ChEBI" id="CHEBI:59881"/>
        <dbReference type="EC" id="5.1.2.7"/>
    </reaction>
</comment>
<dbReference type="InterPro" id="IPR032586">
    <property type="entry name" value="UxaE"/>
</dbReference>
<keyword evidence="1" id="KW-0479">Metal-binding</keyword>
<dbReference type="KEGG" id="rmr:Rmar_1528"/>
<dbReference type="RefSeq" id="WP_012844026.1">
    <property type="nucleotide sequence ID" value="NC_013501.1"/>
</dbReference>
<feature type="binding site" evidence="1">
    <location>
        <position position="184"/>
    </location>
    <ligand>
        <name>a divalent metal cation</name>
        <dbReference type="ChEBI" id="CHEBI:60240"/>
    </ligand>
</feature>
<feature type="active site" description="Proton acceptor" evidence="1">
    <location>
        <position position="183"/>
    </location>
</feature>
<evidence type="ECO:0000256" key="1">
    <source>
        <dbReference type="HAMAP-Rule" id="MF_02243"/>
    </source>
</evidence>
<sequence length="519" mass="58286">MVTVLQTLLQRPRPLAEIDRAALARFLTDLIRQQVYPASLEPTSEGVFFLARDGREKRLGILSEAGLHDFEGARHQLSLDGRTLIFQSCPLTAANARALRQHLAWTAPRPLGLRASVGCGDRLGLATPGHVRAVRKHKLAPVFAQQSIREMTRTGRTPQQVLDEAMWGVFQEGWRQGYGADADHLKTEEDADRCIEAGFTFFTIDPSAYVDNEVDTADAATLEAKVAALPWDALETTLADLRRAYLGQHFQVGPYELSFEERTLLQALAKYGGAIAHTARVYRHIAGRMGNRPFELEMSVDETEVPTSPAEHFFVARELQRLGVRWISLAPRFVGRLEKGVDYIGDLEEFEAHLKLHVAIARTLGPYKLSLHSGSDKFALYPLFARHAGELFHLKTAGTSYLEALRAVAELDPPLFREILDFARDRYETDRATYHVSALLERVPKASDVPDDALPALLEQFDTRQVLHVTFGSVLTATDADGRPRFRDRLLAVLQENEETYYRLLEAHFDRHLAPFDAK</sequence>
<accession>D0MIV7</accession>
<feature type="active site" description="Proton donor" evidence="1">
    <location>
        <position position="297"/>
    </location>
</feature>
<evidence type="ECO:0000313" key="3">
    <source>
        <dbReference type="Proteomes" id="UP000002221"/>
    </source>
</evidence>
<dbReference type="Proteomes" id="UP000002221">
    <property type="component" value="Chromosome"/>
</dbReference>
<organism evidence="2 3">
    <name type="scientific">Rhodothermus marinus (strain ATCC 43812 / DSM 4252 / R-10)</name>
    <name type="common">Rhodothermus obamensis</name>
    <dbReference type="NCBI Taxonomy" id="518766"/>
    <lineage>
        <taxon>Bacteria</taxon>
        <taxon>Pseudomonadati</taxon>
        <taxon>Rhodothermota</taxon>
        <taxon>Rhodothermia</taxon>
        <taxon>Rhodothermales</taxon>
        <taxon>Rhodothermaceae</taxon>
        <taxon>Rhodothermus</taxon>
    </lineage>
</organism>
<comment type="function">
    <text evidence="1">Catalyzes the epimerization of D-tagaturonate (D-TagA) to D-fructuronate (D-FruA).</text>
</comment>
<comment type="similarity">
    <text evidence="1">Belongs to the UxaE family.</text>
</comment>
<dbReference type="HAMAP" id="MF_02243">
    <property type="entry name" value="UxaE"/>
    <property type="match status" value="1"/>
</dbReference>
<feature type="binding site" evidence="1">
    <location>
        <position position="339"/>
    </location>
    <ligand>
        <name>a divalent metal cation</name>
        <dbReference type="ChEBI" id="CHEBI:60240"/>
    </ligand>
</feature>
<dbReference type="EC" id="5.1.2.7" evidence="1"/>
<reference evidence="2 3" key="1">
    <citation type="journal article" date="2009" name="Stand. Genomic Sci.">
        <title>Complete genome sequence of Rhodothermus marinus type strain (R-10).</title>
        <authorList>
            <person name="Nolan M."/>
            <person name="Tindall B.J."/>
            <person name="Pomrenke H."/>
            <person name="Lapidus A."/>
            <person name="Copeland A."/>
            <person name="Glavina Del Rio T."/>
            <person name="Lucas S."/>
            <person name="Chen F."/>
            <person name="Tice H."/>
            <person name="Cheng J.F."/>
            <person name="Saunders E."/>
            <person name="Han C."/>
            <person name="Bruce D."/>
            <person name="Goodwin L."/>
            <person name="Chain P."/>
            <person name="Pitluck S."/>
            <person name="Ovchinikova G."/>
            <person name="Pati A."/>
            <person name="Ivanova N."/>
            <person name="Mavromatis K."/>
            <person name="Chen A."/>
            <person name="Palaniappan K."/>
            <person name="Land M."/>
            <person name="Hauser L."/>
            <person name="Chang Y.J."/>
            <person name="Jeffries C.D."/>
            <person name="Brettin T."/>
            <person name="Goker M."/>
            <person name="Bristow J."/>
            <person name="Eisen J.A."/>
            <person name="Markowitz V."/>
            <person name="Hugenholtz P."/>
            <person name="Kyrpides N.C."/>
            <person name="Klenk H.P."/>
            <person name="Detter J.C."/>
        </authorList>
    </citation>
    <scope>NUCLEOTIDE SEQUENCE [LARGE SCALE GENOMIC DNA]</scope>
    <source>
        <strain evidence="3">ATCC 43812 / DSM 4252 / R-10</strain>
    </source>
</reference>
<dbReference type="GO" id="GO:0046872">
    <property type="term" value="F:metal ion binding"/>
    <property type="evidence" value="ECO:0007669"/>
    <property type="project" value="UniProtKB-UniRule"/>
</dbReference>
<gene>
    <name evidence="1" type="primary">uxaE</name>
    <name evidence="2" type="ordered locus">Rmar_1528</name>
</gene>
<comment type="cofactor">
    <cofactor evidence="1">
        <name>a divalent metal cation</name>
        <dbReference type="ChEBI" id="CHEBI:60240"/>
    </cofactor>
</comment>
<keyword evidence="1" id="KW-0413">Isomerase</keyword>